<keyword evidence="3 4" id="KW-0732">Signal</keyword>
<dbReference type="GO" id="GO:0055085">
    <property type="term" value="P:transmembrane transport"/>
    <property type="evidence" value="ECO:0007669"/>
    <property type="project" value="InterPro"/>
</dbReference>
<dbReference type="AlphaFoldDB" id="A0AAE2ZJZ8"/>
<protein>
    <submittedName>
        <fullName evidence="5">TRAP transporter substrate-binding protein</fullName>
    </submittedName>
</protein>
<comment type="caution">
    <text evidence="5">The sequence shown here is derived from an EMBL/GenBank/DDBJ whole genome shotgun (WGS) entry which is preliminary data.</text>
</comment>
<dbReference type="NCBIfam" id="NF037995">
    <property type="entry name" value="TRAP_S1"/>
    <property type="match status" value="1"/>
</dbReference>
<reference evidence="5" key="1">
    <citation type="submission" date="2021-08" db="EMBL/GenBank/DDBJ databases">
        <title>Hoeflea bacterium WL0058 sp. nov., isolated from the sediment.</title>
        <authorList>
            <person name="Wang L."/>
            <person name="Zhang D."/>
        </authorList>
    </citation>
    <scope>NUCLEOTIDE SEQUENCE</scope>
    <source>
        <strain evidence="5">WL0058</strain>
    </source>
</reference>
<keyword evidence="2" id="KW-0813">Transport</keyword>
<evidence type="ECO:0000313" key="5">
    <source>
        <dbReference type="EMBL" id="MBW8636057.1"/>
    </source>
</evidence>
<evidence type="ECO:0000256" key="2">
    <source>
        <dbReference type="ARBA" id="ARBA00022448"/>
    </source>
</evidence>
<dbReference type="Pfam" id="PF03480">
    <property type="entry name" value="DctP"/>
    <property type="match status" value="1"/>
</dbReference>
<dbReference type="Gene3D" id="3.40.190.170">
    <property type="entry name" value="Bacterial extracellular solute-binding protein, family 7"/>
    <property type="match status" value="1"/>
</dbReference>
<organism evidence="5 6">
    <name type="scientific">Flavimaribacter sediminis</name>
    <dbReference type="NCBI Taxonomy" id="2865987"/>
    <lineage>
        <taxon>Bacteria</taxon>
        <taxon>Pseudomonadati</taxon>
        <taxon>Pseudomonadota</taxon>
        <taxon>Alphaproteobacteria</taxon>
        <taxon>Hyphomicrobiales</taxon>
        <taxon>Rhizobiaceae</taxon>
        <taxon>Flavimaribacter</taxon>
    </lineage>
</organism>
<dbReference type="EMBL" id="JAICBX010000001">
    <property type="protein sequence ID" value="MBW8636057.1"/>
    <property type="molecule type" value="Genomic_DNA"/>
</dbReference>
<sequence length="326" mass="35262">MKYASLATSALFGLALTVGQAMAADTVKVALDSPPDLEQSGSYVWANTFVKYLNEHGMEAEEYQRGALGGDDELLDQVSQGLVEVAMAPVKSAGGLDSLIFGLYLPYFFTDMAQVDTALYDGGMLAKINEGTTPKGVRVLAVDSVGVGTGIFNTKHPVNTMADLGDLRMRALDETQIDLFESWGSTGTVVSWAEVPNALQTGVADGYLNPPFVPLMFGHTDFIKHFTDANISQSVRIVIASEDWYEGLTDEERKTVDDAVKAADKANRDWLSGRSGILGKLREAGVEVVELSDEARDEFIKASEAVYKKGQLTAEQIDAWVKAKTK</sequence>
<feature type="chain" id="PRO_5042135889" evidence="4">
    <location>
        <begin position="24"/>
        <end position="326"/>
    </location>
</feature>
<name>A0AAE2ZJZ8_9HYPH</name>
<dbReference type="CDD" id="cd13603">
    <property type="entry name" value="PBP2_TRAP_Siap_TeaA_like"/>
    <property type="match status" value="1"/>
</dbReference>
<evidence type="ECO:0000256" key="1">
    <source>
        <dbReference type="ARBA" id="ARBA00009023"/>
    </source>
</evidence>
<keyword evidence="6" id="KW-1185">Reference proteome</keyword>
<dbReference type="PANTHER" id="PTHR33376:SF7">
    <property type="entry name" value="C4-DICARBOXYLATE-BINDING PROTEIN DCTB"/>
    <property type="match status" value="1"/>
</dbReference>
<gene>
    <name evidence="5" type="ORF">K1W69_02575</name>
</gene>
<dbReference type="PANTHER" id="PTHR33376">
    <property type="match status" value="1"/>
</dbReference>
<proteinExistence type="inferred from homology"/>
<dbReference type="Proteomes" id="UP001196509">
    <property type="component" value="Unassembled WGS sequence"/>
</dbReference>
<evidence type="ECO:0000256" key="3">
    <source>
        <dbReference type="ARBA" id="ARBA00022729"/>
    </source>
</evidence>
<comment type="similarity">
    <text evidence="1">Belongs to the bacterial solute-binding protein 7 family.</text>
</comment>
<dbReference type="InterPro" id="IPR038404">
    <property type="entry name" value="TRAP_DctP_sf"/>
</dbReference>
<evidence type="ECO:0000256" key="4">
    <source>
        <dbReference type="SAM" id="SignalP"/>
    </source>
</evidence>
<accession>A0AAE2ZJZ8</accession>
<dbReference type="RefSeq" id="WP_220226766.1">
    <property type="nucleotide sequence ID" value="NZ_JAICBX010000001.1"/>
</dbReference>
<evidence type="ECO:0000313" key="6">
    <source>
        <dbReference type="Proteomes" id="UP001196509"/>
    </source>
</evidence>
<dbReference type="InterPro" id="IPR018389">
    <property type="entry name" value="DctP_fam"/>
</dbReference>
<feature type="signal peptide" evidence="4">
    <location>
        <begin position="1"/>
        <end position="23"/>
    </location>
</feature>